<dbReference type="PANTHER" id="PTHR23513">
    <property type="entry name" value="INTEGRAL MEMBRANE EFFLUX PROTEIN-RELATED"/>
    <property type="match status" value="1"/>
</dbReference>
<dbReference type="GO" id="GO:0005886">
    <property type="term" value="C:plasma membrane"/>
    <property type="evidence" value="ECO:0007669"/>
    <property type="project" value="UniProtKB-SubCell"/>
</dbReference>
<feature type="transmembrane region" description="Helical" evidence="6">
    <location>
        <begin position="359"/>
        <end position="381"/>
    </location>
</feature>
<accession>A0A1H3QER1</accession>
<evidence type="ECO:0000313" key="8">
    <source>
        <dbReference type="Proteomes" id="UP000199515"/>
    </source>
</evidence>
<dbReference type="EMBL" id="FNON01000009">
    <property type="protein sequence ID" value="SDZ11886.1"/>
    <property type="molecule type" value="Genomic_DNA"/>
</dbReference>
<dbReference type="AlphaFoldDB" id="A0A1H3QER1"/>
<evidence type="ECO:0000256" key="3">
    <source>
        <dbReference type="ARBA" id="ARBA00022692"/>
    </source>
</evidence>
<feature type="transmembrane region" description="Helical" evidence="6">
    <location>
        <begin position="326"/>
        <end position="347"/>
    </location>
</feature>
<dbReference type="Gene3D" id="1.20.1250.20">
    <property type="entry name" value="MFS general substrate transporter like domains"/>
    <property type="match status" value="1"/>
</dbReference>
<dbReference type="SUPFAM" id="SSF103473">
    <property type="entry name" value="MFS general substrate transporter"/>
    <property type="match status" value="1"/>
</dbReference>
<feature type="transmembrane region" description="Helical" evidence="6">
    <location>
        <begin position="27"/>
        <end position="52"/>
    </location>
</feature>
<evidence type="ECO:0000256" key="5">
    <source>
        <dbReference type="ARBA" id="ARBA00023136"/>
    </source>
</evidence>
<evidence type="ECO:0000313" key="7">
    <source>
        <dbReference type="EMBL" id="SDZ11886.1"/>
    </source>
</evidence>
<dbReference type="GO" id="GO:0022857">
    <property type="term" value="F:transmembrane transporter activity"/>
    <property type="evidence" value="ECO:0007669"/>
    <property type="project" value="InterPro"/>
</dbReference>
<feature type="transmembrane region" description="Helical" evidence="6">
    <location>
        <begin position="94"/>
        <end position="115"/>
    </location>
</feature>
<evidence type="ECO:0000256" key="2">
    <source>
        <dbReference type="ARBA" id="ARBA00022475"/>
    </source>
</evidence>
<dbReference type="InterPro" id="IPR036259">
    <property type="entry name" value="MFS_trans_sf"/>
</dbReference>
<dbReference type="Pfam" id="PF07690">
    <property type="entry name" value="MFS_1"/>
    <property type="match status" value="1"/>
</dbReference>
<evidence type="ECO:0000256" key="6">
    <source>
        <dbReference type="SAM" id="Phobius"/>
    </source>
</evidence>
<feature type="transmembrane region" description="Helical" evidence="6">
    <location>
        <begin position="185"/>
        <end position="206"/>
    </location>
</feature>
<sequence length="413" mass="42832">MNVREAERLTEVATRPLPLLFRNKNFAAVWLGQVLSQGGTRIYQIALLWWLLGQLPASSRGLSAGAFLVVGALPSLLLAGRIGRLIDSVPARRVMLRAEVVAGVLVSGLAVLAYLDSVPVWLVYPIGLALATCQAFFDPCLMKALPELLDGADMERAVGFGTSTQSVANFAGAAFGAGLLATVGFAGAVAINAATYVVAALCLLYARFNALPAGPSAAAEKKQGTWAFLGSLPGVRPLLVCFAAVNFFSAPTLLVLPLYTKSVLQQGPATLATLESALWLGLLLGAFGAVRVPTRGRITQFGAVCIGAFGLFLAVPGLVVSGPVSIVTLALAGFCLGVSNVKFTALFQAVVPPEAKGRFFAAMMASVTATFPVAFLAFGAIGDAISPQLLCLVQAAGLLVIGFVLSRLPEPTQ</sequence>
<dbReference type="CDD" id="cd06173">
    <property type="entry name" value="MFS_MefA_like"/>
    <property type="match status" value="1"/>
</dbReference>
<proteinExistence type="predicted"/>
<dbReference type="Proteomes" id="UP000199515">
    <property type="component" value="Unassembled WGS sequence"/>
</dbReference>
<feature type="transmembrane region" description="Helical" evidence="6">
    <location>
        <begin position="226"/>
        <end position="249"/>
    </location>
</feature>
<feature type="transmembrane region" description="Helical" evidence="6">
    <location>
        <begin position="269"/>
        <end position="289"/>
    </location>
</feature>
<keyword evidence="8" id="KW-1185">Reference proteome</keyword>
<reference evidence="7 8" key="1">
    <citation type="submission" date="2016-10" db="EMBL/GenBank/DDBJ databases">
        <authorList>
            <person name="de Groot N.N."/>
        </authorList>
    </citation>
    <scope>NUCLEOTIDE SEQUENCE [LARGE SCALE GENOMIC DNA]</scope>
    <source>
        <strain evidence="7 8">CPCC 202699</strain>
    </source>
</reference>
<keyword evidence="3 6" id="KW-0812">Transmembrane</keyword>
<feature type="transmembrane region" description="Helical" evidence="6">
    <location>
        <begin position="301"/>
        <end position="320"/>
    </location>
</feature>
<gene>
    <name evidence="7" type="ORF">SAMN05421504_109284</name>
</gene>
<keyword evidence="4 6" id="KW-1133">Transmembrane helix</keyword>
<keyword evidence="2" id="KW-1003">Cell membrane</keyword>
<feature type="transmembrane region" description="Helical" evidence="6">
    <location>
        <begin position="387"/>
        <end position="405"/>
    </location>
</feature>
<protein>
    <submittedName>
        <fullName evidence="7">Transmembrane secretion effector</fullName>
    </submittedName>
</protein>
<comment type="subcellular location">
    <subcellularLocation>
        <location evidence="1">Cell membrane</location>
        <topology evidence="1">Multi-pass membrane protein</topology>
    </subcellularLocation>
</comment>
<organism evidence="7 8">
    <name type="scientific">Amycolatopsis xylanica</name>
    <dbReference type="NCBI Taxonomy" id="589385"/>
    <lineage>
        <taxon>Bacteria</taxon>
        <taxon>Bacillati</taxon>
        <taxon>Actinomycetota</taxon>
        <taxon>Actinomycetes</taxon>
        <taxon>Pseudonocardiales</taxon>
        <taxon>Pseudonocardiaceae</taxon>
        <taxon>Amycolatopsis</taxon>
    </lineage>
</organism>
<dbReference type="RefSeq" id="WP_176968940.1">
    <property type="nucleotide sequence ID" value="NZ_FNON01000009.1"/>
</dbReference>
<keyword evidence="5 6" id="KW-0472">Membrane</keyword>
<evidence type="ECO:0000256" key="4">
    <source>
        <dbReference type="ARBA" id="ARBA00022989"/>
    </source>
</evidence>
<feature type="transmembrane region" description="Helical" evidence="6">
    <location>
        <begin position="64"/>
        <end position="82"/>
    </location>
</feature>
<dbReference type="InterPro" id="IPR011701">
    <property type="entry name" value="MFS"/>
</dbReference>
<dbReference type="PANTHER" id="PTHR23513:SF6">
    <property type="entry name" value="MAJOR FACILITATOR SUPERFAMILY ASSOCIATED DOMAIN-CONTAINING PROTEIN"/>
    <property type="match status" value="1"/>
</dbReference>
<dbReference type="STRING" id="589385.SAMN05421504_109284"/>
<name>A0A1H3QER1_9PSEU</name>
<evidence type="ECO:0000256" key="1">
    <source>
        <dbReference type="ARBA" id="ARBA00004651"/>
    </source>
</evidence>